<feature type="domain" description="Cysteine-rich" evidence="2">
    <location>
        <begin position="4"/>
        <end position="84"/>
    </location>
</feature>
<evidence type="ECO:0000313" key="3">
    <source>
        <dbReference type="EMBL" id="MBC8361867.1"/>
    </source>
</evidence>
<dbReference type="InterPro" id="IPR051278">
    <property type="entry name" value="HdrB/HdrD_reductase"/>
</dbReference>
<evidence type="ECO:0000259" key="2">
    <source>
        <dbReference type="Pfam" id="PF02754"/>
    </source>
</evidence>
<reference evidence="3 4" key="1">
    <citation type="submission" date="2020-08" db="EMBL/GenBank/DDBJ databases">
        <title>Bridging the membrane lipid divide: bacteria of the FCB group superphylum have the potential to synthesize archaeal ether lipids.</title>
        <authorList>
            <person name="Villanueva L."/>
            <person name="Von Meijenfeldt F.A.B."/>
            <person name="Westbye A.B."/>
            <person name="Yadav S."/>
            <person name="Hopmans E.C."/>
            <person name="Dutilh B.E."/>
            <person name="Sinninghe Damste J.S."/>
        </authorList>
    </citation>
    <scope>NUCLEOTIDE SEQUENCE [LARGE SCALE GENOMIC DNA]</scope>
    <source>
        <strain evidence="3">NIOZ-UU30</strain>
    </source>
</reference>
<name>A0A8J6TJ52_9BACT</name>
<accession>A0A8J6TJ52</accession>
<protein>
    <submittedName>
        <fullName evidence="3">CoB--CoM heterodisulfide reductase iron-sulfur subunit B family protein</fullName>
    </submittedName>
</protein>
<evidence type="ECO:0000313" key="4">
    <source>
        <dbReference type="Proteomes" id="UP000603434"/>
    </source>
</evidence>
<dbReference type="Gene3D" id="1.20.1050.140">
    <property type="match status" value="1"/>
</dbReference>
<dbReference type="PANTHER" id="PTHR42947">
    <property type="entry name" value="COB--COM HETERODISULFIDE REDUCTASE SUBUNIT B 1"/>
    <property type="match status" value="1"/>
</dbReference>
<proteinExistence type="predicted"/>
<dbReference type="Proteomes" id="UP000603434">
    <property type="component" value="Unassembled WGS sequence"/>
</dbReference>
<dbReference type="InterPro" id="IPR004017">
    <property type="entry name" value="Cys_rich_dom"/>
</dbReference>
<dbReference type="PANTHER" id="PTHR42947:SF1">
    <property type="entry name" value="COB--COM HETERODISULFIDE REDUCTASE SUBUNIT B 1"/>
    <property type="match status" value="1"/>
</dbReference>
<gene>
    <name evidence="3" type="ORF">H8E23_10760</name>
</gene>
<comment type="caution">
    <text evidence="3">The sequence shown here is derived from an EMBL/GenBank/DDBJ whole genome shotgun (WGS) entry which is preliminary data.</text>
</comment>
<sequence>MKLAFYPGCSLEGMANDYSRSITAVFRDLDIGLVEIKDWSCCGATAAHSLNELMAVTLPARNLAEAEKMGLDIVSPCPNCFNRLRFSQIMIQKKIIDVPWEVTAKSTVYEMTRFLAGPEMLAQIAARVRKPLKGLKVVCYYGCQMVRPPRITGFTDYENPQTIDRIVAAVGAEALDWSYKTTCCGASIGIGRRDIQESLTMRLLDKARQTGAEAVVVSCPLCQANLDMLQRNKTGTNIPVFYLTELMRIAFEPGRASGRWFRMHIADPVPLLIKKELLP</sequence>
<feature type="domain" description="Cysteine-rich" evidence="2">
    <location>
        <begin position="137"/>
        <end position="227"/>
    </location>
</feature>
<evidence type="ECO:0000256" key="1">
    <source>
        <dbReference type="ARBA" id="ARBA00023002"/>
    </source>
</evidence>
<dbReference type="Pfam" id="PF02754">
    <property type="entry name" value="CCG"/>
    <property type="match status" value="2"/>
</dbReference>
<dbReference type="AlphaFoldDB" id="A0A8J6TJ52"/>
<dbReference type="GO" id="GO:0016491">
    <property type="term" value="F:oxidoreductase activity"/>
    <property type="evidence" value="ECO:0007669"/>
    <property type="project" value="UniProtKB-KW"/>
</dbReference>
<keyword evidence="1" id="KW-0560">Oxidoreductase</keyword>
<organism evidence="3 4">
    <name type="scientific">Candidatus Desulfatibia profunda</name>
    <dbReference type="NCBI Taxonomy" id="2841695"/>
    <lineage>
        <taxon>Bacteria</taxon>
        <taxon>Pseudomonadati</taxon>
        <taxon>Thermodesulfobacteriota</taxon>
        <taxon>Desulfobacteria</taxon>
        <taxon>Desulfobacterales</taxon>
        <taxon>Desulfobacterales incertae sedis</taxon>
        <taxon>Candidatus Desulfatibia</taxon>
    </lineage>
</organism>
<dbReference type="EMBL" id="JACNJH010000156">
    <property type="protein sequence ID" value="MBC8361867.1"/>
    <property type="molecule type" value="Genomic_DNA"/>
</dbReference>